<proteinExistence type="predicted"/>
<evidence type="ECO:0000313" key="2">
    <source>
        <dbReference type="Proteomes" id="UP000324800"/>
    </source>
</evidence>
<organism evidence="1 2">
    <name type="scientific">Streblomastix strix</name>
    <dbReference type="NCBI Taxonomy" id="222440"/>
    <lineage>
        <taxon>Eukaryota</taxon>
        <taxon>Metamonada</taxon>
        <taxon>Preaxostyla</taxon>
        <taxon>Oxymonadida</taxon>
        <taxon>Streblomastigidae</taxon>
        <taxon>Streblomastix</taxon>
    </lineage>
</organism>
<gene>
    <name evidence="1" type="ORF">EZS28_023341</name>
</gene>
<dbReference type="AlphaFoldDB" id="A0A5J4VEU3"/>
<sequence length="114" mass="13167">MIMTEQGSKVTLHKICSVIQYIVLTGKQLVIVFEIKQAKIQQFLSVWFLESILFHYGQNFPAKPESDFSTFFVDTDLETFGIYEIIAQLYVAICIIIKTSQKLFGIQDIQTFFV</sequence>
<accession>A0A5J4VEU3</accession>
<dbReference type="Proteomes" id="UP000324800">
    <property type="component" value="Unassembled WGS sequence"/>
</dbReference>
<name>A0A5J4VEU3_9EUKA</name>
<protein>
    <submittedName>
        <fullName evidence="1">Uncharacterized protein</fullName>
    </submittedName>
</protein>
<reference evidence="1 2" key="1">
    <citation type="submission" date="2019-03" db="EMBL/GenBank/DDBJ databases">
        <title>Single cell metagenomics reveals metabolic interactions within the superorganism composed of flagellate Streblomastix strix and complex community of Bacteroidetes bacteria on its surface.</title>
        <authorList>
            <person name="Treitli S.C."/>
            <person name="Kolisko M."/>
            <person name="Husnik F."/>
            <person name="Keeling P."/>
            <person name="Hampl V."/>
        </authorList>
    </citation>
    <scope>NUCLEOTIDE SEQUENCE [LARGE SCALE GENOMIC DNA]</scope>
    <source>
        <strain evidence="1">ST1C</strain>
    </source>
</reference>
<dbReference type="EMBL" id="SNRW01007508">
    <property type="protein sequence ID" value="KAA6381130.1"/>
    <property type="molecule type" value="Genomic_DNA"/>
</dbReference>
<comment type="caution">
    <text evidence="1">The sequence shown here is derived from an EMBL/GenBank/DDBJ whole genome shotgun (WGS) entry which is preliminary data.</text>
</comment>
<evidence type="ECO:0000313" key="1">
    <source>
        <dbReference type="EMBL" id="KAA6381130.1"/>
    </source>
</evidence>